<feature type="non-terminal residue" evidence="1">
    <location>
        <position position="1"/>
    </location>
</feature>
<name>A0A246G745_9FLAO</name>
<organism evidence="1 2">
    <name type="scientific">Flavobacterium columnare</name>
    <dbReference type="NCBI Taxonomy" id="996"/>
    <lineage>
        <taxon>Bacteria</taxon>
        <taxon>Pseudomonadati</taxon>
        <taxon>Bacteroidota</taxon>
        <taxon>Flavobacteriia</taxon>
        <taxon>Flavobacteriales</taxon>
        <taxon>Flavobacteriaceae</taxon>
        <taxon>Flavobacterium</taxon>
    </lineage>
</organism>
<accession>A0A246G745</accession>
<dbReference type="Proteomes" id="UP000198034">
    <property type="component" value="Unassembled WGS sequence"/>
</dbReference>
<proteinExistence type="predicted"/>
<protein>
    <submittedName>
        <fullName evidence="1">Uncharacterized protein</fullName>
    </submittedName>
</protein>
<dbReference type="EMBL" id="MTCY01000096">
    <property type="protein sequence ID" value="OWP74125.1"/>
    <property type="molecule type" value="Genomic_DNA"/>
</dbReference>
<evidence type="ECO:0000313" key="1">
    <source>
        <dbReference type="EMBL" id="OWP74125.1"/>
    </source>
</evidence>
<reference evidence="1 2" key="1">
    <citation type="journal article" date="2017" name="Infect. Genet. Evol.">
        <title>Comparative genome analysis of fish pathogen Flavobacterium columnare reveals extensive sequence diversity within the species.</title>
        <authorList>
            <person name="Kayansamruaj P."/>
            <person name="Dong H.T."/>
            <person name="Hirono I."/>
            <person name="Kondo H."/>
            <person name="Senapin S."/>
            <person name="Rodkhum C."/>
        </authorList>
    </citation>
    <scope>NUCLEOTIDE SEQUENCE [LARGE SCALE GENOMIC DNA]</scope>
    <source>
        <strain evidence="1 2">1214</strain>
    </source>
</reference>
<gene>
    <name evidence="1" type="ORF">BWK62_15010</name>
</gene>
<comment type="caution">
    <text evidence="1">The sequence shown here is derived from an EMBL/GenBank/DDBJ whole genome shotgun (WGS) entry which is preliminary data.</text>
</comment>
<dbReference type="InterPro" id="IPR015943">
    <property type="entry name" value="WD40/YVTN_repeat-like_dom_sf"/>
</dbReference>
<dbReference type="InterPro" id="IPR011047">
    <property type="entry name" value="Quinoprotein_ADH-like_sf"/>
</dbReference>
<evidence type="ECO:0000313" key="2">
    <source>
        <dbReference type="Proteomes" id="UP000198034"/>
    </source>
</evidence>
<sequence length="248" mass="29397">SYIGRQYLKNDNIYESLIDKNNEFLLNIKFEKFNNENTILKSDYFLLNQNKDIICFDIINPKEKWSFSISKIVDSEVYKILGIFNNNLLLSLTNSTILKINIETGELNEHFSLKLFSNTESELIAQYNFIQLEDDKLIYYRFGQYAEYDLSLDKVTYEFDIKEKLQKENLHDNIFSFIKEDNLLYFYISGFGSFSLPTVAILDIKTQEIIWKNVLNNPNVFYKDFQKNSSNLYLLDSENVLHIFEKTT</sequence>
<dbReference type="Gene3D" id="2.130.10.10">
    <property type="entry name" value="YVTN repeat-like/Quinoprotein amine dehydrogenase"/>
    <property type="match status" value="1"/>
</dbReference>
<dbReference type="AlphaFoldDB" id="A0A246G745"/>
<dbReference type="SUPFAM" id="SSF50998">
    <property type="entry name" value="Quinoprotein alcohol dehydrogenase-like"/>
    <property type="match status" value="1"/>
</dbReference>